<dbReference type="EMBL" id="JAULSR010000001">
    <property type="protein sequence ID" value="KAK0634811.1"/>
    <property type="molecule type" value="Genomic_DNA"/>
</dbReference>
<dbReference type="PROSITE" id="PS50280">
    <property type="entry name" value="SET"/>
    <property type="match status" value="1"/>
</dbReference>
<dbReference type="InterPro" id="IPR001214">
    <property type="entry name" value="SET_dom"/>
</dbReference>
<gene>
    <name evidence="3" type="ORF">B0T17DRAFT_502420</name>
</gene>
<name>A0AA39XJK8_9PEZI</name>
<comment type="caution">
    <text evidence="3">The sequence shown here is derived from an EMBL/GenBank/DDBJ whole genome shotgun (WGS) entry which is preliminary data.</text>
</comment>
<dbReference type="Pfam" id="PF00856">
    <property type="entry name" value="SET"/>
    <property type="match status" value="1"/>
</dbReference>
<protein>
    <recommendedName>
        <fullName evidence="2">SET domain-containing protein</fullName>
    </recommendedName>
</protein>
<dbReference type="AlphaFoldDB" id="A0AA39XJK8"/>
<dbReference type="Gene3D" id="2.170.270.10">
    <property type="entry name" value="SET domain"/>
    <property type="match status" value="1"/>
</dbReference>
<evidence type="ECO:0000313" key="4">
    <source>
        <dbReference type="Proteomes" id="UP001174934"/>
    </source>
</evidence>
<proteinExistence type="predicted"/>
<keyword evidence="4" id="KW-1185">Reference proteome</keyword>
<dbReference type="SMART" id="SM00317">
    <property type="entry name" value="SET"/>
    <property type="match status" value="1"/>
</dbReference>
<evidence type="ECO:0000256" key="1">
    <source>
        <dbReference type="SAM" id="SignalP"/>
    </source>
</evidence>
<dbReference type="SUPFAM" id="SSF82199">
    <property type="entry name" value="SET domain"/>
    <property type="match status" value="1"/>
</dbReference>
<evidence type="ECO:0000313" key="3">
    <source>
        <dbReference type="EMBL" id="KAK0634811.1"/>
    </source>
</evidence>
<evidence type="ECO:0000259" key="2">
    <source>
        <dbReference type="PROSITE" id="PS50280"/>
    </source>
</evidence>
<dbReference type="InterPro" id="IPR046341">
    <property type="entry name" value="SET_dom_sf"/>
</dbReference>
<feature type="signal peptide" evidence="1">
    <location>
        <begin position="1"/>
        <end position="17"/>
    </location>
</feature>
<feature type="chain" id="PRO_5041230357" description="SET domain-containing protein" evidence="1">
    <location>
        <begin position="18"/>
        <end position="509"/>
    </location>
</feature>
<dbReference type="InterPro" id="IPR053185">
    <property type="entry name" value="SET_domain_protein"/>
</dbReference>
<dbReference type="CDD" id="cd20071">
    <property type="entry name" value="SET_SMYD"/>
    <property type="match status" value="1"/>
</dbReference>
<reference evidence="3" key="1">
    <citation type="submission" date="2023-06" db="EMBL/GenBank/DDBJ databases">
        <title>Genome-scale phylogeny and comparative genomics of the fungal order Sordariales.</title>
        <authorList>
            <consortium name="Lawrence Berkeley National Laboratory"/>
            <person name="Hensen N."/>
            <person name="Bonometti L."/>
            <person name="Westerberg I."/>
            <person name="Brannstrom I.O."/>
            <person name="Guillou S."/>
            <person name="Cros-Aarteil S."/>
            <person name="Calhoun S."/>
            <person name="Haridas S."/>
            <person name="Kuo A."/>
            <person name="Mondo S."/>
            <person name="Pangilinan J."/>
            <person name="Riley R."/>
            <person name="LaButti K."/>
            <person name="Andreopoulos B."/>
            <person name="Lipzen A."/>
            <person name="Chen C."/>
            <person name="Yanf M."/>
            <person name="Daum C."/>
            <person name="Ng V."/>
            <person name="Clum A."/>
            <person name="Steindorff A."/>
            <person name="Ohm R."/>
            <person name="Martin F."/>
            <person name="Silar P."/>
            <person name="Natvig D."/>
            <person name="Lalanne C."/>
            <person name="Gautier V."/>
            <person name="Ament-velasquez S.L."/>
            <person name="Kruys A."/>
            <person name="Hutchinson M.I."/>
            <person name="Powell A.J."/>
            <person name="Barry K."/>
            <person name="Miller A.N."/>
            <person name="Grigoriev I.V."/>
            <person name="Debuchy R."/>
            <person name="Gladieux P."/>
            <person name="Thoren M.H."/>
            <person name="Johannesson H."/>
        </authorList>
    </citation>
    <scope>NUCLEOTIDE SEQUENCE</scope>
    <source>
        <strain evidence="3">SMH3391-2</strain>
    </source>
</reference>
<sequence>MAWQGTVFGSFLPSALSLSSLLLCGDGKEGGWTYYKLPHRRPPPPLFIGSAAKHYDTPNPLTPFLTFAYCPSETRRVYIRARVQDRQMCVITSKFVLQVYMSTVRSLYGFLEVVYIVATATIAVTASTTATGETCAWRSLLQNFPPYQPPICPTSRWQGPEQCIHGTCVFTNYHIGGGSVAVTHRQNTQLVHSFTGPTAADDLTPSFPPFHESPIPGKGIGLIASRTIRKGEIVMYLPPTMIVELVFHVANDDAETSSSRAKLYELALAKLPARRRDGFMGQLGRDVHDKINTNCFRIRLPSPSIVEGKPKGDNSHLGCYPDAARFNHDCRPNLTYRMANTTTHTTVALRDIPAGEELTISYIVNLLAPRAARRASLLASWGFNCSCPACSDSSASDARLARIGQLEAAVSSLDPARTTAETGAQLAALYEQEGLDMYLGHAYTQAALNYAVFGKTGEARRYARMAVEAGEREKGVGHGDEKGMRVLAERPGEHWTAGVWEGRRRMKML</sequence>
<organism evidence="3 4">
    <name type="scientific">Bombardia bombarda</name>
    <dbReference type="NCBI Taxonomy" id="252184"/>
    <lineage>
        <taxon>Eukaryota</taxon>
        <taxon>Fungi</taxon>
        <taxon>Dikarya</taxon>
        <taxon>Ascomycota</taxon>
        <taxon>Pezizomycotina</taxon>
        <taxon>Sordariomycetes</taxon>
        <taxon>Sordariomycetidae</taxon>
        <taxon>Sordariales</taxon>
        <taxon>Lasiosphaeriaceae</taxon>
        <taxon>Bombardia</taxon>
    </lineage>
</organism>
<dbReference type="Gene3D" id="1.25.40.10">
    <property type="entry name" value="Tetratricopeptide repeat domain"/>
    <property type="match status" value="1"/>
</dbReference>
<dbReference type="PANTHER" id="PTHR47332:SF6">
    <property type="entry name" value="SET DOMAIN-CONTAINING PROTEIN"/>
    <property type="match status" value="1"/>
</dbReference>
<dbReference type="PANTHER" id="PTHR47332">
    <property type="entry name" value="SET DOMAIN-CONTAINING PROTEIN 5"/>
    <property type="match status" value="1"/>
</dbReference>
<feature type="domain" description="SET" evidence="2">
    <location>
        <begin position="208"/>
        <end position="363"/>
    </location>
</feature>
<dbReference type="InterPro" id="IPR011990">
    <property type="entry name" value="TPR-like_helical_dom_sf"/>
</dbReference>
<keyword evidence="1" id="KW-0732">Signal</keyword>
<dbReference type="Proteomes" id="UP001174934">
    <property type="component" value="Unassembled WGS sequence"/>
</dbReference>
<accession>A0AA39XJK8</accession>